<organism evidence="1">
    <name type="scientific">Rhizophora mucronata</name>
    <name type="common">Asiatic mangrove</name>
    <dbReference type="NCBI Taxonomy" id="61149"/>
    <lineage>
        <taxon>Eukaryota</taxon>
        <taxon>Viridiplantae</taxon>
        <taxon>Streptophyta</taxon>
        <taxon>Embryophyta</taxon>
        <taxon>Tracheophyta</taxon>
        <taxon>Spermatophyta</taxon>
        <taxon>Magnoliopsida</taxon>
        <taxon>eudicotyledons</taxon>
        <taxon>Gunneridae</taxon>
        <taxon>Pentapetalae</taxon>
        <taxon>rosids</taxon>
        <taxon>fabids</taxon>
        <taxon>Malpighiales</taxon>
        <taxon>Rhizophoraceae</taxon>
        <taxon>Rhizophora</taxon>
    </lineage>
</organism>
<dbReference type="AlphaFoldDB" id="A0A2P2QK79"/>
<dbReference type="EMBL" id="GGEC01086841">
    <property type="protein sequence ID" value="MBX67325.1"/>
    <property type="molecule type" value="Transcribed_RNA"/>
</dbReference>
<evidence type="ECO:0000313" key="1">
    <source>
        <dbReference type="EMBL" id="MBX67325.1"/>
    </source>
</evidence>
<accession>A0A2P2QK79</accession>
<protein>
    <submittedName>
        <fullName evidence="1">Uncharacterized protein</fullName>
    </submittedName>
</protein>
<reference evidence="1" key="1">
    <citation type="submission" date="2018-02" db="EMBL/GenBank/DDBJ databases">
        <title>Rhizophora mucronata_Transcriptome.</title>
        <authorList>
            <person name="Meera S.P."/>
            <person name="Sreeshan A."/>
            <person name="Augustine A."/>
        </authorList>
    </citation>
    <scope>NUCLEOTIDE SEQUENCE</scope>
    <source>
        <tissue evidence="1">Leaf</tissue>
    </source>
</reference>
<name>A0A2P2QK79_RHIMU</name>
<sequence length="30" mass="3136">MHLKTCPSGARSLNIGSSSFDGSTFHCSHA</sequence>
<proteinExistence type="predicted"/>